<sequence length="138" mass="15882">MDIHREQRQPVVSQRPVWQGDSGGNSFRRGPTRARNETQPPLNNNMEKMPRIENQAMNRSVCPRTRHMSQVCKEKPTNTETVLLPEYMLLMFVFSNLSFDIVKFADATHEIIIVDVCNQFKVYAGLIVGGEVEYTRVV</sequence>
<name>A0ABD1WM98_9LAMI</name>
<dbReference type="AlphaFoldDB" id="A0ABD1WM98"/>
<gene>
    <name evidence="2" type="ORF">Fot_11393</name>
</gene>
<feature type="region of interest" description="Disordered" evidence="1">
    <location>
        <begin position="1"/>
        <end position="50"/>
    </location>
</feature>
<evidence type="ECO:0000256" key="1">
    <source>
        <dbReference type="SAM" id="MobiDB-lite"/>
    </source>
</evidence>
<feature type="compositionally biased region" description="Polar residues" evidence="1">
    <location>
        <begin position="37"/>
        <end position="46"/>
    </location>
</feature>
<dbReference type="Proteomes" id="UP001604277">
    <property type="component" value="Unassembled WGS sequence"/>
</dbReference>
<keyword evidence="3" id="KW-1185">Reference proteome</keyword>
<evidence type="ECO:0000313" key="3">
    <source>
        <dbReference type="Proteomes" id="UP001604277"/>
    </source>
</evidence>
<organism evidence="2 3">
    <name type="scientific">Forsythia ovata</name>
    <dbReference type="NCBI Taxonomy" id="205694"/>
    <lineage>
        <taxon>Eukaryota</taxon>
        <taxon>Viridiplantae</taxon>
        <taxon>Streptophyta</taxon>
        <taxon>Embryophyta</taxon>
        <taxon>Tracheophyta</taxon>
        <taxon>Spermatophyta</taxon>
        <taxon>Magnoliopsida</taxon>
        <taxon>eudicotyledons</taxon>
        <taxon>Gunneridae</taxon>
        <taxon>Pentapetalae</taxon>
        <taxon>asterids</taxon>
        <taxon>lamiids</taxon>
        <taxon>Lamiales</taxon>
        <taxon>Oleaceae</taxon>
        <taxon>Forsythieae</taxon>
        <taxon>Forsythia</taxon>
    </lineage>
</organism>
<reference evidence="3" key="1">
    <citation type="submission" date="2024-07" db="EMBL/GenBank/DDBJ databases">
        <title>Two chromosome-level genome assemblies of Korean endemic species Abeliophyllum distichum and Forsythia ovata (Oleaceae).</title>
        <authorList>
            <person name="Jang H."/>
        </authorList>
    </citation>
    <scope>NUCLEOTIDE SEQUENCE [LARGE SCALE GENOMIC DNA]</scope>
</reference>
<comment type="caution">
    <text evidence="2">The sequence shown here is derived from an EMBL/GenBank/DDBJ whole genome shotgun (WGS) entry which is preliminary data.</text>
</comment>
<proteinExistence type="predicted"/>
<protein>
    <submittedName>
        <fullName evidence="2">Uncharacterized protein</fullName>
    </submittedName>
</protein>
<evidence type="ECO:0000313" key="2">
    <source>
        <dbReference type="EMBL" id="KAL2549863.1"/>
    </source>
</evidence>
<accession>A0ABD1WM98</accession>
<dbReference type="EMBL" id="JBFOLJ010000003">
    <property type="protein sequence ID" value="KAL2549863.1"/>
    <property type="molecule type" value="Genomic_DNA"/>
</dbReference>